<sequence>MKKKLLLLSLIMCLASSIVLIPKTNAASNITNPTDLWYTRDAKIPPGLYYYLLNNTGIASYIYTDIKIDLKRAKDYLWNVETETKDYIIGRAPASNYNKHKLIVTKNGLFILKI</sequence>
<feature type="signal peptide" evidence="1">
    <location>
        <begin position="1"/>
        <end position="26"/>
    </location>
</feature>
<gene>
    <name evidence="2" type="ORF">ACFSUL_00760</name>
</gene>
<evidence type="ECO:0000256" key="1">
    <source>
        <dbReference type="SAM" id="SignalP"/>
    </source>
</evidence>
<comment type="caution">
    <text evidence="2">The sequence shown here is derived from an EMBL/GenBank/DDBJ whole genome shotgun (WGS) entry which is preliminary data.</text>
</comment>
<protein>
    <submittedName>
        <fullName evidence="2">Uncharacterized protein</fullName>
    </submittedName>
</protein>
<keyword evidence="3" id="KW-1185">Reference proteome</keyword>
<keyword evidence="1" id="KW-0732">Signal</keyword>
<organism evidence="2 3">
    <name type="scientific">Bacillus seohaeanensis</name>
    <dbReference type="NCBI Taxonomy" id="284580"/>
    <lineage>
        <taxon>Bacteria</taxon>
        <taxon>Bacillati</taxon>
        <taxon>Bacillota</taxon>
        <taxon>Bacilli</taxon>
        <taxon>Bacillales</taxon>
        <taxon>Bacillaceae</taxon>
        <taxon>Bacillus</taxon>
    </lineage>
</organism>
<dbReference type="Proteomes" id="UP001597506">
    <property type="component" value="Unassembled WGS sequence"/>
</dbReference>
<dbReference type="EMBL" id="JBHUMF010000002">
    <property type="protein sequence ID" value="MFD2679274.1"/>
    <property type="molecule type" value="Genomic_DNA"/>
</dbReference>
<reference evidence="3" key="1">
    <citation type="journal article" date="2019" name="Int. J. Syst. Evol. Microbiol.">
        <title>The Global Catalogue of Microorganisms (GCM) 10K type strain sequencing project: providing services to taxonomists for standard genome sequencing and annotation.</title>
        <authorList>
            <consortium name="The Broad Institute Genomics Platform"/>
            <consortium name="The Broad Institute Genome Sequencing Center for Infectious Disease"/>
            <person name="Wu L."/>
            <person name="Ma J."/>
        </authorList>
    </citation>
    <scope>NUCLEOTIDE SEQUENCE [LARGE SCALE GENOMIC DNA]</scope>
    <source>
        <strain evidence="3">KCTC 3913</strain>
    </source>
</reference>
<accession>A0ABW5RL84</accession>
<proteinExistence type="predicted"/>
<evidence type="ECO:0000313" key="3">
    <source>
        <dbReference type="Proteomes" id="UP001597506"/>
    </source>
</evidence>
<name>A0ABW5RL84_9BACI</name>
<dbReference type="RefSeq" id="WP_377931781.1">
    <property type="nucleotide sequence ID" value="NZ_JBHUMF010000002.1"/>
</dbReference>
<feature type="chain" id="PRO_5046558986" evidence="1">
    <location>
        <begin position="27"/>
        <end position="114"/>
    </location>
</feature>
<evidence type="ECO:0000313" key="2">
    <source>
        <dbReference type="EMBL" id="MFD2679274.1"/>
    </source>
</evidence>